<sequence>MAPTNSPPIHSAQGGAVHGVGNDIVSHASASLCTAADEASVFGQGPVDRAVIEMVEVAENAVVLPQIHNAVEETGEFDPLDYNAPAGANELADGDNESGTGNVDRAAADDDVDSPPSKPEDLVYLFHGSYGVACV</sequence>
<dbReference type="AlphaFoldDB" id="M8AER6"/>
<evidence type="ECO:0000313" key="1">
    <source>
        <dbReference type="EMBL" id="EMS63330.1"/>
    </source>
</evidence>
<proteinExistence type="predicted"/>
<organism evidence="1">
    <name type="scientific">Triticum urartu</name>
    <name type="common">Red wild einkorn</name>
    <name type="synonym">Crithodium urartu</name>
    <dbReference type="NCBI Taxonomy" id="4572"/>
    <lineage>
        <taxon>Eukaryota</taxon>
        <taxon>Viridiplantae</taxon>
        <taxon>Streptophyta</taxon>
        <taxon>Embryophyta</taxon>
        <taxon>Tracheophyta</taxon>
        <taxon>Spermatophyta</taxon>
        <taxon>Magnoliopsida</taxon>
        <taxon>Liliopsida</taxon>
        <taxon>Poales</taxon>
        <taxon>Poaceae</taxon>
        <taxon>BOP clade</taxon>
        <taxon>Pooideae</taxon>
        <taxon>Triticodae</taxon>
        <taxon>Triticeae</taxon>
        <taxon>Triticinae</taxon>
        <taxon>Triticum</taxon>
    </lineage>
</organism>
<protein>
    <submittedName>
        <fullName evidence="1">Uncharacterized protein</fullName>
    </submittedName>
</protein>
<accession>M8AER6</accession>
<reference evidence="1" key="1">
    <citation type="journal article" date="2013" name="Nature">
        <title>Draft genome of the wheat A-genome progenitor Triticum urartu.</title>
        <authorList>
            <person name="Ling H.Q."/>
            <person name="Zhao S."/>
            <person name="Liu D."/>
            <person name="Wang J."/>
            <person name="Sun H."/>
            <person name="Zhang C."/>
            <person name="Fan H."/>
            <person name="Li D."/>
            <person name="Dong L."/>
            <person name="Tao Y."/>
            <person name="Gao C."/>
            <person name="Wu H."/>
            <person name="Li Y."/>
            <person name="Cui Y."/>
            <person name="Guo X."/>
            <person name="Zheng S."/>
            <person name="Wang B."/>
            <person name="Yu K."/>
            <person name="Liang Q."/>
            <person name="Yang W."/>
            <person name="Lou X."/>
            <person name="Chen J."/>
            <person name="Feng M."/>
            <person name="Jian J."/>
            <person name="Zhang X."/>
            <person name="Luo G."/>
            <person name="Jiang Y."/>
            <person name="Liu J."/>
            <person name="Wang Z."/>
            <person name="Sha Y."/>
            <person name="Zhang B."/>
            <person name="Wu H."/>
            <person name="Tang D."/>
            <person name="Shen Q."/>
            <person name="Xue P."/>
            <person name="Zou S."/>
            <person name="Wang X."/>
            <person name="Liu X."/>
            <person name="Wang F."/>
            <person name="Yang Y."/>
            <person name="An X."/>
            <person name="Dong Z."/>
            <person name="Zhang K."/>
            <person name="Zhang X."/>
            <person name="Luo M.C."/>
            <person name="Dvorak J."/>
            <person name="Tong Y."/>
            <person name="Wang J."/>
            <person name="Yang H."/>
            <person name="Li Z."/>
            <person name="Wang D."/>
            <person name="Zhang A."/>
            <person name="Wang J."/>
        </authorList>
    </citation>
    <scope>NUCLEOTIDE SEQUENCE</scope>
</reference>
<name>M8AER6_TRIUA</name>
<gene>
    <name evidence="1" type="ORF">TRIUR3_32785</name>
</gene>
<dbReference type="EMBL" id="KD070470">
    <property type="protein sequence ID" value="EMS63330.1"/>
    <property type="molecule type" value="Genomic_DNA"/>
</dbReference>